<dbReference type="Proteomes" id="UP001589833">
    <property type="component" value="Unassembled WGS sequence"/>
</dbReference>
<dbReference type="Pfam" id="PF07331">
    <property type="entry name" value="TctB"/>
    <property type="match status" value="1"/>
</dbReference>
<feature type="transmembrane region" description="Helical" evidence="1">
    <location>
        <begin position="35"/>
        <end position="55"/>
    </location>
</feature>
<evidence type="ECO:0000313" key="4">
    <source>
        <dbReference type="Proteomes" id="UP001589833"/>
    </source>
</evidence>
<feature type="transmembrane region" description="Helical" evidence="1">
    <location>
        <begin position="85"/>
        <end position="117"/>
    </location>
</feature>
<keyword evidence="1" id="KW-1133">Transmembrane helix</keyword>
<organism evidence="3 4">
    <name type="scientific">Halalkalibacter alkalisediminis</name>
    <dbReference type="NCBI Taxonomy" id="935616"/>
    <lineage>
        <taxon>Bacteria</taxon>
        <taxon>Bacillati</taxon>
        <taxon>Bacillota</taxon>
        <taxon>Bacilli</taxon>
        <taxon>Bacillales</taxon>
        <taxon>Bacillaceae</taxon>
        <taxon>Halalkalibacter</taxon>
    </lineage>
</organism>
<evidence type="ECO:0000259" key="2">
    <source>
        <dbReference type="Pfam" id="PF07331"/>
    </source>
</evidence>
<feature type="domain" description="DUF1468" evidence="2">
    <location>
        <begin position="10"/>
        <end position="150"/>
    </location>
</feature>
<keyword evidence="4" id="KW-1185">Reference proteome</keyword>
<feature type="transmembrane region" description="Helical" evidence="1">
    <location>
        <begin position="123"/>
        <end position="143"/>
    </location>
</feature>
<protein>
    <submittedName>
        <fullName evidence="3">Tripartite tricarboxylate transporter TctB family protein</fullName>
    </submittedName>
</protein>
<keyword evidence="1" id="KW-0472">Membrane</keyword>
<name>A0ABV6NPX4_9BACI</name>
<accession>A0ABV6NPX4</accession>
<proteinExistence type="predicted"/>
<evidence type="ECO:0000256" key="1">
    <source>
        <dbReference type="SAM" id="Phobius"/>
    </source>
</evidence>
<dbReference type="InterPro" id="IPR009936">
    <property type="entry name" value="DUF1468"/>
</dbReference>
<keyword evidence="1" id="KW-0812">Transmembrane</keyword>
<comment type="caution">
    <text evidence="3">The sequence shown here is derived from an EMBL/GenBank/DDBJ whole genome shotgun (WGS) entry which is preliminary data.</text>
</comment>
<sequence length="156" mass="17690">MRILHQDVFIGIGMLILSLFLYIKTFEFAGEAALYPRGLLLLLIIFGILIVYGGFKKTKQLKEGKDVQSEGEEEKLTFTILKSPLTILLLVMIYAGLISLIGFFPSTILFVIVFLWYVGVKKWTVYVYTVVGLNLFIYVLFVLQLNVQLPVGALFN</sequence>
<gene>
    <name evidence="3" type="ORF">ACFFH4_25120</name>
</gene>
<feature type="transmembrane region" description="Helical" evidence="1">
    <location>
        <begin position="7"/>
        <end position="23"/>
    </location>
</feature>
<evidence type="ECO:0000313" key="3">
    <source>
        <dbReference type="EMBL" id="MFC0562133.1"/>
    </source>
</evidence>
<reference evidence="3 4" key="1">
    <citation type="submission" date="2024-09" db="EMBL/GenBank/DDBJ databases">
        <authorList>
            <person name="Sun Q."/>
            <person name="Mori K."/>
        </authorList>
    </citation>
    <scope>NUCLEOTIDE SEQUENCE [LARGE SCALE GENOMIC DNA]</scope>
    <source>
        <strain evidence="3 4">NCAIM B.02301</strain>
    </source>
</reference>
<dbReference type="RefSeq" id="WP_273846876.1">
    <property type="nucleotide sequence ID" value="NZ_JAQQWT010000020.1"/>
</dbReference>
<dbReference type="EMBL" id="JBHLTR010000113">
    <property type="protein sequence ID" value="MFC0562133.1"/>
    <property type="molecule type" value="Genomic_DNA"/>
</dbReference>